<reference evidence="1 2" key="1">
    <citation type="submission" date="2019-02" db="EMBL/GenBank/DDBJ databases">
        <title>Deep-cultivation of Planctomycetes and their phenomic and genomic characterization uncovers novel biology.</title>
        <authorList>
            <person name="Wiegand S."/>
            <person name="Jogler M."/>
            <person name="Boedeker C."/>
            <person name="Pinto D."/>
            <person name="Vollmers J."/>
            <person name="Rivas-Marin E."/>
            <person name="Kohn T."/>
            <person name="Peeters S.H."/>
            <person name="Heuer A."/>
            <person name="Rast P."/>
            <person name="Oberbeckmann S."/>
            <person name="Bunk B."/>
            <person name="Jeske O."/>
            <person name="Meyerdierks A."/>
            <person name="Storesund J.E."/>
            <person name="Kallscheuer N."/>
            <person name="Luecker S."/>
            <person name="Lage O.M."/>
            <person name="Pohl T."/>
            <person name="Merkel B.J."/>
            <person name="Hornburger P."/>
            <person name="Mueller R.-W."/>
            <person name="Bruemmer F."/>
            <person name="Labrenz M."/>
            <person name="Spormann A.M."/>
            <person name="Op den Camp H."/>
            <person name="Overmann J."/>
            <person name="Amann R."/>
            <person name="Jetten M.S.M."/>
            <person name="Mascher T."/>
            <person name="Medema M.H."/>
            <person name="Devos D.P."/>
            <person name="Kaster A.-K."/>
            <person name="Ovreas L."/>
            <person name="Rohde M."/>
            <person name="Galperin M.Y."/>
            <person name="Jogler C."/>
        </authorList>
    </citation>
    <scope>NUCLEOTIDE SEQUENCE [LARGE SCALE GENOMIC DNA]</scope>
    <source>
        <strain evidence="1 2">Pan216</strain>
    </source>
</reference>
<accession>A0A518B7A8</accession>
<dbReference type="AlphaFoldDB" id="A0A518B7A8"/>
<name>A0A518B7A8_9BACT</name>
<dbReference type="KEGG" id="knv:Pan216_37140"/>
<protein>
    <submittedName>
        <fullName evidence="1">Uncharacterized protein</fullName>
    </submittedName>
</protein>
<sequence length="120" mass="13406">MGRRARTMTLDTLPRDYRGIESSGKSFRRELERAVEAKHEEISIFAESLIDAASRHQVALKVLARKFRESGEKMSAEAAAELQRQMAVAAGKRTKIIERLGLDDLSGKKNGLAQMFGSRD</sequence>
<evidence type="ECO:0000313" key="1">
    <source>
        <dbReference type="EMBL" id="QDU62842.1"/>
    </source>
</evidence>
<gene>
    <name evidence="1" type="ORF">Pan216_37140</name>
</gene>
<keyword evidence="2" id="KW-1185">Reference proteome</keyword>
<dbReference type="Proteomes" id="UP000317093">
    <property type="component" value="Chromosome"/>
</dbReference>
<dbReference type="RefSeq" id="WP_145259872.1">
    <property type="nucleotide sequence ID" value="NZ_CP036279.1"/>
</dbReference>
<organism evidence="1 2">
    <name type="scientific">Kolteria novifilia</name>
    <dbReference type="NCBI Taxonomy" id="2527975"/>
    <lineage>
        <taxon>Bacteria</taxon>
        <taxon>Pseudomonadati</taxon>
        <taxon>Planctomycetota</taxon>
        <taxon>Planctomycetia</taxon>
        <taxon>Kolteriales</taxon>
        <taxon>Kolteriaceae</taxon>
        <taxon>Kolteria</taxon>
    </lineage>
</organism>
<dbReference type="EMBL" id="CP036279">
    <property type="protein sequence ID" value="QDU62842.1"/>
    <property type="molecule type" value="Genomic_DNA"/>
</dbReference>
<evidence type="ECO:0000313" key="2">
    <source>
        <dbReference type="Proteomes" id="UP000317093"/>
    </source>
</evidence>
<proteinExistence type="predicted"/>